<evidence type="ECO:0000313" key="4">
    <source>
        <dbReference type="Proteomes" id="UP000825051"/>
    </source>
</evidence>
<accession>A0A8F9XLG3</accession>
<dbReference type="KEGG" id="ole:K0B96_17105"/>
<proteinExistence type="predicted"/>
<feature type="coiled-coil region" evidence="1">
    <location>
        <begin position="127"/>
        <end position="154"/>
    </location>
</feature>
<dbReference type="RefSeq" id="WP_220162273.1">
    <property type="nucleotide sequence ID" value="NZ_CP080507.1"/>
</dbReference>
<feature type="chain" id="PRO_5034651077" evidence="2">
    <location>
        <begin position="28"/>
        <end position="216"/>
    </location>
</feature>
<keyword evidence="1" id="KW-0175">Coiled coil</keyword>
<dbReference type="Proteomes" id="UP000825051">
    <property type="component" value="Chromosome"/>
</dbReference>
<dbReference type="EMBL" id="CP080507">
    <property type="protein sequence ID" value="QYM78999.1"/>
    <property type="molecule type" value="Genomic_DNA"/>
</dbReference>
<gene>
    <name evidence="3" type="ORF">K0B96_17105</name>
</gene>
<sequence>MKSVSAWCAIALLLAAAYGCSSTYYNAMEKFGFAKRDILVDRVDATRDAQAKAKEQFSSALEHFIAVTHADGGDLQRKYDDLNREYIRSEDRAKDVRNRIAAVDDVADALFSEWKSELKEYSNASLRSQSQRQLDETRRRYEELMRLMRRAADRMDPVLATFHDQVLFLKHNLNARAIASLDTTRSTLEADVTRLIADMEASIREAETFIQSLKAP</sequence>
<keyword evidence="2" id="KW-0732">Signal</keyword>
<feature type="signal peptide" evidence="2">
    <location>
        <begin position="1"/>
        <end position="27"/>
    </location>
</feature>
<dbReference type="AlphaFoldDB" id="A0A8F9XLG3"/>
<dbReference type="InterPro" id="IPR021342">
    <property type="entry name" value="DUF2959"/>
</dbReference>
<name>A0A8F9XLG3_9BACT</name>
<reference evidence="3" key="1">
    <citation type="submission" date="2021-08" db="EMBL/GenBank/DDBJ databases">
        <title>Genome of a novel bacterium of the phylum Verrucomicrobia, Oleiharenicola sp. KSB-15.</title>
        <authorList>
            <person name="Chung J.-H."/>
            <person name="Ahn J.-H."/>
            <person name="Yoon Y."/>
            <person name="Kim D.-Y."/>
            <person name="An S.-H."/>
            <person name="Park I."/>
            <person name="Yeon J."/>
        </authorList>
    </citation>
    <scope>NUCLEOTIDE SEQUENCE</scope>
    <source>
        <strain evidence="3">KSB-15</strain>
    </source>
</reference>
<keyword evidence="4" id="KW-1185">Reference proteome</keyword>
<evidence type="ECO:0000313" key="3">
    <source>
        <dbReference type="EMBL" id="QYM78999.1"/>
    </source>
</evidence>
<protein>
    <submittedName>
        <fullName evidence="3">DUF2959 domain-containing protein</fullName>
    </submittedName>
</protein>
<evidence type="ECO:0000256" key="2">
    <source>
        <dbReference type="SAM" id="SignalP"/>
    </source>
</evidence>
<dbReference type="PROSITE" id="PS51257">
    <property type="entry name" value="PROKAR_LIPOPROTEIN"/>
    <property type="match status" value="1"/>
</dbReference>
<evidence type="ECO:0000256" key="1">
    <source>
        <dbReference type="SAM" id="Coils"/>
    </source>
</evidence>
<organism evidence="3 4">
    <name type="scientific">Horticoccus luteus</name>
    <dbReference type="NCBI Taxonomy" id="2862869"/>
    <lineage>
        <taxon>Bacteria</taxon>
        <taxon>Pseudomonadati</taxon>
        <taxon>Verrucomicrobiota</taxon>
        <taxon>Opitutia</taxon>
        <taxon>Opitutales</taxon>
        <taxon>Opitutaceae</taxon>
        <taxon>Horticoccus</taxon>
    </lineage>
</organism>
<dbReference type="Pfam" id="PF11172">
    <property type="entry name" value="DUF2959"/>
    <property type="match status" value="1"/>
</dbReference>